<keyword evidence="3" id="KW-0862">Zinc</keyword>
<dbReference type="SUPFAM" id="SSF118310">
    <property type="entry name" value="AN1-like Zinc finger"/>
    <property type="match status" value="1"/>
</dbReference>
<feature type="domain" description="AN1-type" evidence="5">
    <location>
        <begin position="48"/>
        <end position="95"/>
    </location>
</feature>
<evidence type="ECO:0000256" key="4">
    <source>
        <dbReference type="PROSITE-ProRule" id="PRU00449"/>
    </source>
</evidence>
<dbReference type="AlphaFoldDB" id="A0A1B6IKP8"/>
<gene>
    <name evidence="6" type="ORF">g.731</name>
</gene>
<dbReference type="EMBL" id="GECU01020206">
    <property type="protein sequence ID" value="JAS87500.1"/>
    <property type="molecule type" value="Transcribed_RNA"/>
</dbReference>
<organism evidence="6">
    <name type="scientific">Homalodisca liturata</name>
    <dbReference type="NCBI Taxonomy" id="320908"/>
    <lineage>
        <taxon>Eukaryota</taxon>
        <taxon>Metazoa</taxon>
        <taxon>Ecdysozoa</taxon>
        <taxon>Arthropoda</taxon>
        <taxon>Hexapoda</taxon>
        <taxon>Insecta</taxon>
        <taxon>Pterygota</taxon>
        <taxon>Neoptera</taxon>
        <taxon>Paraneoptera</taxon>
        <taxon>Hemiptera</taxon>
        <taxon>Auchenorrhyncha</taxon>
        <taxon>Membracoidea</taxon>
        <taxon>Cicadellidae</taxon>
        <taxon>Cicadellinae</taxon>
        <taxon>Proconiini</taxon>
        <taxon>Homalodisca</taxon>
    </lineage>
</organism>
<accession>A0A1B6IKP8</accession>
<dbReference type="InterPro" id="IPR053061">
    <property type="entry name" value="AN1-type_zinc_finger"/>
</dbReference>
<dbReference type="Gene3D" id="4.10.1110.10">
    <property type="entry name" value="AN1-like Zinc finger"/>
    <property type="match status" value="1"/>
</dbReference>
<dbReference type="InterPro" id="IPR000058">
    <property type="entry name" value="Znf_AN1"/>
</dbReference>
<dbReference type="PANTHER" id="PTHR46728">
    <property type="entry name" value="AN1-TYPE ZINC FINGER PROTEIN 4"/>
    <property type="match status" value="1"/>
</dbReference>
<evidence type="ECO:0000256" key="2">
    <source>
        <dbReference type="ARBA" id="ARBA00022771"/>
    </source>
</evidence>
<evidence type="ECO:0000256" key="3">
    <source>
        <dbReference type="ARBA" id="ARBA00022833"/>
    </source>
</evidence>
<evidence type="ECO:0000256" key="1">
    <source>
        <dbReference type="ARBA" id="ARBA00022723"/>
    </source>
</evidence>
<protein>
    <recommendedName>
        <fullName evidence="5">AN1-type domain-containing protein</fullName>
    </recommendedName>
</protein>
<proteinExistence type="predicted"/>
<feature type="non-terminal residue" evidence="6">
    <location>
        <position position="1"/>
    </location>
</feature>
<evidence type="ECO:0000313" key="6">
    <source>
        <dbReference type="EMBL" id="JAS87500.1"/>
    </source>
</evidence>
<dbReference type="InterPro" id="IPR035896">
    <property type="entry name" value="AN1-like_Znf"/>
</dbReference>
<dbReference type="PROSITE" id="PS51039">
    <property type="entry name" value="ZF_AN1"/>
    <property type="match status" value="1"/>
</dbReference>
<name>A0A1B6IKP8_9HEMI</name>
<dbReference type="PANTHER" id="PTHR46728:SF1">
    <property type="entry name" value="AN1-TYPE ZINC FINGER PROTEIN 4"/>
    <property type="match status" value="1"/>
</dbReference>
<dbReference type="GO" id="GO:0008270">
    <property type="term" value="F:zinc ion binding"/>
    <property type="evidence" value="ECO:0007669"/>
    <property type="project" value="UniProtKB-KW"/>
</dbReference>
<reference evidence="6" key="1">
    <citation type="submission" date="2015-11" db="EMBL/GenBank/DDBJ databases">
        <title>De novo transcriptome assembly of four potential Pierce s Disease insect vectors from Arizona vineyards.</title>
        <authorList>
            <person name="Tassone E.E."/>
        </authorList>
    </citation>
    <scope>NUCLEOTIDE SEQUENCE</scope>
</reference>
<dbReference type="SMART" id="SM00154">
    <property type="entry name" value="ZnF_AN1"/>
    <property type="match status" value="1"/>
</dbReference>
<keyword evidence="1" id="KW-0479">Metal-binding</keyword>
<evidence type="ECO:0000259" key="5">
    <source>
        <dbReference type="PROSITE" id="PS51039"/>
    </source>
</evidence>
<sequence length="113" mass="13308">RETINKDQPNDAPIEVCQTKMLKALGKRKIVPEVVQTVKQCKVVEDKVISPEKCYFCDKKLKFINTYMCRCEKFFCSRHRFFDQHDCTFDFKAEARSKLRENNPKVVAKKIGE</sequence>
<keyword evidence="2 4" id="KW-0863">Zinc-finger</keyword>